<comment type="catalytic activity">
    <reaction evidence="9">
        <text>cytidine + H2O + H(+) = uridine + NH4(+)</text>
        <dbReference type="Rhea" id="RHEA:16069"/>
        <dbReference type="ChEBI" id="CHEBI:15377"/>
        <dbReference type="ChEBI" id="CHEBI:15378"/>
        <dbReference type="ChEBI" id="CHEBI:16704"/>
        <dbReference type="ChEBI" id="CHEBI:17562"/>
        <dbReference type="ChEBI" id="CHEBI:28938"/>
        <dbReference type="EC" id="3.5.4.5"/>
    </reaction>
</comment>
<evidence type="ECO:0000256" key="9">
    <source>
        <dbReference type="ARBA" id="ARBA00049558"/>
    </source>
</evidence>
<evidence type="ECO:0000256" key="12">
    <source>
        <dbReference type="PIRSR" id="PIRSR606262-3"/>
    </source>
</evidence>
<organism evidence="15 16">
    <name type="scientific">Tetrahymena thermophila (strain SB210)</name>
    <dbReference type="NCBI Taxonomy" id="312017"/>
    <lineage>
        <taxon>Eukaryota</taxon>
        <taxon>Sar</taxon>
        <taxon>Alveolata</taxon>
        <taxon>Ciliophora</taxon>
        <taxon>Intramacronucleata</taxon>
        <taxon>Oligohymenophorea</taxon>
        <taxon>Hymenostomatida</taxon>
        <taxon>Tetrahymenina</taxon>
        <taxon>Tetrahymenidae</taxon>
        <taxon>Tetrahymena</taxon>
    </lineage>
</organism>
<keyword evidence="5 12" id="KW-0479">Metal-binding</keyword>
<evidence type="ECO:0000256" key="11">
    <source>
        <dbReference type="PIRSR" id="PIRSR606262-2"/>
    </source>
</evidence>
<dbReference type="STRING" id="312017.Q23RA3"/>
<feature type="binding site" evidence="12">
    <location>
        <position position="164"/>
    </location>
    <ligand>
        <name>Zn(2+)</name>
        <dbReference type="ChEBI" id="CHEBI:29105"/>
        <note>catalytic</note>
    </ligand>
</feature>
<evidence type="ECO:0000259" key="14">
    <source>
        <dbReference type="PROSITE" id="PS51747"/>
    </source>
</evidence>
<dbReference type="InParanoid" id="Q23RA3"/>
<keyword evidence="6" id="KW-0378">Hydrolase</keyword>
<sequence>MHRQEVKKSPQIRQFCKKINHLKRNLYLLFIYYLIKQQKNQKQKPFFKAKKKKQDKMSSERKFTHKQIDPSPYKIEEIESYIKLAQEVKKKAYCPYSKFHVGCILFDQDGKMHEGVNVENASYGLTICAERNAIISAVTKGMKSISLIVINCKTEKVGSPCGACRQVIGEFSNEKTIVVLSNDNGLYEITDFESILPGAFGPKDLFGSPNC</sequence>
<gene>
    <name evidence="15" type="ORF">TTHERM_00389850</name>
</gene>
<dbReference type="EC" id="3.5.4.5" evidence="4"/>
<comment type="function">
    <text evidence="2">This enzyme scavenges exogenous and endogenous cytidine and 2'-deoxycytidine for UMP synthesis.</text>
</comment>
<evidence type="ECO:0000256" key="8">
    <source>
        <dbReference type="ARBA" id="ARBA00032005"/>
    </source>
</evidence>
<keyword evidence="7 12" id="KW-0862">Zinc</keyword>
<keyword evidence="16" id="KW-1185">Reference proteome</keyword>
<comment type="similarity">
    <text evidence="3">Belongs to the cytidine and deoxycytidylate deaminase family.</text>
</comment>
<dbReference type="AlphaFoldDB" id="Q23RA3"/>
<dbReference type="NCBIfam" id="NF004064">
    <property type="entry name" value="PRK05578.1"/>
    <property type="match status" value="1"/>
</dbReference>
<dbReference type="eggNOG" id="KOG0833">
    <property type="taxonomic scope" value="Eukaryota"/>
</dbReference>
<dbReference type="Pfam" id="PF00383">
    <property type="entry name" value="dCMP_cyt_deam_1"/>
    <property type="match status" value="1"/>
</dbReference>
<dbReference type="RefSeq" id="XP_001019390.2">
    <property type="nucleotide sequence ID" value="XM_001019390.2"/>
</dbReference>
<dbReference type="InterPro" id="IPR006262">
    <property type="entry name" value="Cyt_deam_tetra"/>
</dbReference>
<feature type="domain" description="CMP/dCMP-type deaminase" evidence="14">
    <location>
        <begin position="76"/>
        <end position="203"/>
    </location>
</feature>
<dbReference type="OrthoDB" id="414540at2759"/>
<dbReference type="EMBL" id="GG662644">
    <property type="protein sequence ID" value="EAR99145.2"/>
    <property type="molecule type" value="Genomic_DNA"/>
</dbReference>
<evidence type="ECO:0000256" key="7">
    <source>
        <dbReference type="ARBA" id="ARBA00022833"/>
    </source>
</evidence>
<feature type="region of interest" description="Disordered" evidence="13">
    <location>
        <begin position="44"/>
        <end position="63"/>
    </location>
</feature>
<dbReference type="PANTHER" id="PTHR11644:SF2">
    <property type="entry name" value="CYTIDINE DEAMINASE"/>
    <property type="match status" value="1"/>
</dbReference>
<dbReference type="InterPro" id="IPR016193">
    <property type="entry name" value="Cytidine_deaminase-like"/>
</dbReference>
<evidence type="ECO:0000313" key="15">
    <source>
        <dbReference type="EMBL" id="EAR99145.2"/>
    </source>
</evidence>
<evidence type="ECO:0000256" key="10">
    <source>
        <dbReference type="PIRSR" id="PIRSR606262-1"/>
    </source>
</evidence>
<dbReference type="GO" id="GO:0005829">
    <property type="term" value="C:cytosol"/>
    <property type="evidence" value="ECO:0007669"/>
    <property type="project" value="TreeGrafter"/>
</dbReference>
<dbReference type="PROSITE" id="PS00903">
    <property type="entry name" value="CYT_DCMP_DEAMINASES_1"/>
    <property type="match status" value="1"/>
</dbReference>
<feature type="active site" description="Proton donor" evidence="10">
    <location>
        <position position="130"/>
    </location>
</feature>
<evidence type="ECO:0000256" key="1">
    <source>
        <dbReference type="ARBA" id="ARBA00001947"/>
    </source>
</evidence>
<dbReference type="Gene3D" id="3.40.140.10">
    <property type="entry name" value="Cytidine Deaminase, domain 2"/>
    <property type="match status" value="1"/>
</dbReference>
<dbReference type="GO" id="GO:0055086">
    <property type="term" value="P:nucleobase-containing small molecule metabolic process"/>
    <property type="evidence" value="ECO:0007669"/>
    <property type="project" value="UniProtKB-ARBA"/>
</dbReference>
<comment type="cofactor">
    <cofactor evidence="1 12">
        <name>Zn(2+)</name>
        <dbReference type="ChEBI" id="CHEBI:29105"/>
    </cofactor>
</comment>
<feature type="compositionally biased region" description="Basic residues" evidence="13">
    <location>
        <begin position="44"/>
        <end position="54"/>
    </location>
</feature>
<dbReference type="Proteomes" id="UP000009168">
    <property type="component" value="Unassembled WGS sequence"/>
</dbReference>
<evidence type="ECO:0000256" key="2">
    <source>
        <dbReference type="ARBA" id="ARBA00003949"/>
    </source>
</evidence>
<protein>
    <recommendedName>
        <fullName evidence="4">cytidine deaminase</fullName>
        <ecNumber evidence="4">3.5.4.5</ecNumber>
    </recommendedName>
    <alternativeName>
        <fullName evidence="8">Cytidine aminohydrolase</fullName>
    </alternativeName>
</protein>
<dbReference type="GO" id="GO:0042802">
    <property type="term" value="F:identical protein binding"/>
    <property type="evidence" value="ECO:0007669"/>
    <property type="project" value="UniProtKB-ARBA"/>
</dbReference>
<dbReference type="KEGG" id="tet:TTHERM_00389850"/>
<dbReference type="PANTHER" id="PTHR11644">
    <property type="entry name" value="CYTIDINE DEAMINASE"/>
    <property type="match status" value="1"/>
</dbReference>
<dbReference type="InterPro" id="IPR002125">
    <property type="entry name" value="CMP_dCMP_dom"/>
</dbReference>
<evidence type="ECO:0000313" key="16">
    <source>
        <dbReference type="Proteomes" id="UP000009168"/>
    </source>
</evidence>
<feature type="binding site" evidence="12">
    <location>
        <position position="161"/>
    </location>
    <ligand>
        <name>Zn(2+)</name>
        <dbReference type="ChEBI" id="CHEBI:29105"/>
        <note>catalytic</note>
    </ligand>
</feature>
<dbReference type="InterPro" id="IPR016192">
    <property type="entry name" value="APOBEC/CMP_deaminase_Zn-bd"/>
</dbReference>
<dbReference type="GO" id="GO:0004126">
    <property type="term" value="F:cytidine deaminase activity"/>
    <property type="evidence" value="ECO:0007669"/>
    <property type="project" value="UniProtKB-EC"/>
</dbReference>
<proteinExistence type="inferred from homology"/>
<dbReference type="GO" id="GO:0008270">
    <property type="term" value="F:zinc ion binding"/>
    <property type="evidence" value="ECO:0007669"/>
    <property type="project" value="InterPro"/>
</dbReference>
<dbReference type="PROSITE" id="PS51747">
    <property type="entry name" value="CYT_DCMP_DEAMINASES_2"/>
    <property type="match status" value="1"/>
</dbReference>
<feature type="binding site" evidence="12">
    <location>
        <position position="128"/>
    </location>
    <ligand>
        <name>Zn(2+)</name>
        <dbReference type="ChEBI" id="CHEBI:29105"/>
        <note>catalytic</note>
    </ligand>
</feature>
<dbReference type="InterPro" id="IPR050202">
    <property type="entry name" value="Cyt/Deoxycyt_deaminase"/>
</dbReference>
<name>Q23RA3_TETTS</name>
<evidence type="ECO:0000256" key="13">
    <source>
        <dbReference type="SAM" id="MobiDB-lite"/>
    </source>
</evidence>
<dbReference type="CDD" id="cd01283">
    <property type="entry name" value="cytidine_deaminase"/>
    <property type="match status" value="1"/>
</dbReference>
<dbReference type="NCBIfam" id="TIGR01354">
    <property type="entry name" value="cyt_deam_tetra"/>
    <property type="match status" value="1"/>
</dbReference>
<reference evidence="16" key="1">
    <citation type="journal article" date="2006" name="PLoS Biol.">
        <title>Macronuclear genome sequence of the ciliate Tetrahymena thermophila, a model eukaryote.</title>
        <authorList>
            <person name="Eisen J.A."/>
            <person name="Coyne R.S."/>
            <person name="Wu M."/>
            <person name="Wu D."/>
            <person name="Thiagarajan M."/>
            <person name="Wortman J.R."/>
            <person name="Badger J.H."/>
            <person name="Ren Q."/>
            <person name="Amedeo P."/>
            <person name="Jones K.M."/>
            <person name="Tallon L.J."/>
            <person name="Delcher A.L."/>
            <person name="Salzberg S.L."/>
            <person name="Silva J.C."/>
            <person name="Haas B.J."/>
            <person name="Majoros W.H."/>
            <person name="Farzad M."/>
            <person name="Carlton J.M."/>
            <person name="Smith R.K. Jr."/>
            <person name="Garg J."/>
            <person name="Pearlman R.E."/>
            <person name="Karrer K.M."/>
            <person name="Sun L."/>
            <person name="Manning G."/>
            <person name="Elde N.C."/>
            <person name="Turkewitz A.P."/>
            <person name="Asai D.J."/>
            <person name="Wilkes D.E."/>
            <person name="Wang Y."/>
            <person name="Cai H."/>
            <person name="Collins K."/>
            <person name="Stewart B.A."/>
            <person name="Lee S.R."/>
            <person name="Wilamowska K."/>
            <person name="Weinberg Z."/>
            <person name="Ruzzo W.L."/>
            <person name="Wloga D."/>
            <person name="Gaertig J."/>
            <person name="Frankel J."/>
            <person name="Tsao C.-C."/>
            <person name="Gorovsky M.A."/>
            <person name="Keeling P.J."/>
            <person name="Waller R.F."/>
            <person name="Patron N.J."/>
            <person name="Cherry J.M."/>
            <person name="Stover N.A."/>
            <person name="Krieger C.J."/>
            <person name="del Toro C."/>
            <person name="Ryder H.F."/>
            <person name="Williamson S.C."/>
            <person name="Barbeau R.A."/>
            <person name="Hamilton E.P."/>
            <person name="Orias E."/>
        </authorList>
    </citation>
    <scope>NUCLEOTIDE SEQUENCE [LARGE SCALE GENOMIC DNA]</scope>
    <source>
        <strain evidence="16">SB210</strain>
    </source>
</reference>
<feature type="binding site" evidence="11">
    <location>
        <begin position="117"/>
        <end position="123"/>
    </location>
    <ligand>
        <name>substrate</name>
    </ligand>
</feature>
<evidence type="ECO:0000256" key="3">
    <source>
        <dbReference type="ARBA" id="ARBA00006576"/>
    </source>
</evidence>
<evidence type="ECO:0000256" key="4">
    <source>
        <dbReference type="ARBA" id="ARBA00012783"/>
    </source>
</evidence>
<dbReference type="GeneID" id="7834813"/>
<accession>Q23RA3</accession>
<evidence type="ECO:0000256" key="6">
    <source>
        <dbReference type="ARBA" id="ARBA00022801"/>
    </source>
</evidence>
<dbReference type="SUPFAM" id="SSF53927">
    <property type="entry name" value="Cytidine deaminase-like"/>
    <property type="match status" value="1"/>
</dbReference>
<dbReference type="HOGENOM" id="CLU_097262_0_1_1"/>
<dbReference type="GO" id="GO:0072527">
    <property type="term" value="P:pyrimidine-containing compound metabolic process"/>
    <property type="evidence" value="ECO:0007669"/>
    <property type="project" value="UniProtKB-ARBA"/>
</dbReference>
<evidence type="ECO:0000256" key="5">
    <source>
        <dbReference type="ARBA" id="ARBA00022723"/>
    </source>
</evidence>
<dbReference type="FunFam" id="3.40.140.10:FF:000008">
    <property type="entry name" value="Cytidine deaminase"/>
    <property type="match status" value="1"/>
</dbReference>